<protein>
    <submittedName>
        <fullName evidence="1">Uncharacterized protein</fullName>
    </submittedName>
</protein>
<organism evidence="1 2">
    <name type="scientific">Paraburkholderia ribeironis</name>
    <dbReference type="NCBI Taxonomy" id="1247936"/>
    <lineage>
        <taxon>Bacteria</taxon>
        <taxon>Pseudomonadati</taxon>
        <taxon>Pseudomonadota</taxon>
        <taxon>Betaproteobacteria</taxon>
        <taxon>Burkholderiales</taxon>
        <taxon>Burkholderiaceae</taxon>
        <taxon>Paraburkholderia</taxon>
    </lineage>
</organism>
<keyword evidence="2" id="KW-1185">Reference proteome</keyword>
<gene>
    <name evidence="1" type="ORF">BN2475_140046</name>
</gene>
<dbReference type="AlphaFoldDB" id="A0A1N7RST0"/>
<sequence length="55" mass="5933">MAVESPDVARALGVRRISVKASNPADFYLFNATKRLFSVTCAFASSSDRVCCSDT</sequence>
<reference evidence="1 2" key="1">
    <citation type="submission" date="2016-12" db="EMBL/GenBank/DDBJ databases">
        <authorList>
            <person name="Song W.-J."/>
            <person name="Kurnit D.M."/>
        </authorList>
    </citation>
    <scope>NUCLEOTIDE SEQUENCE [LARGE SCALE GENOMIC DNA]</scope>
    <source>
        <strain evidence="1 2">STM7296</strain>
    </source>
</reference>
<dbReference type="EMBL" id="CYGX02000014">
    <property type="protein sequence ID" value="SIT38173.1"/>
    <property type="molecule type" value="Genomic_DNA"/>
</dbReference>
<dbReference type="STRING" id="1247936.BN2475_140046"/>
<evidence type="ECO:0000313" key="1">
    <source>
        <dbReference type="EMBL" id="SIT38173.1"/>
    </source>
</evidence>
<dbReference type="Proteomes" id="UP000187012">
    <property type="component" value="Unassembled WGS sequence"/>
</dbReference>
<evidence type="ECO:0000313" key="2">
    <source>
        <dbReference type="Proteomes" id="UP000187012"/>
    </source>
</evidence>
<proteinExistence type="predicted"/>
<accession>A0A1N7RST0</accession>
<name>A0A1N7RST0_9BURK</name>